<dbReference type="KEGG" id="kng:KNAG_0F03860"/>
<protein>
    <submittedName>
        <fullName evidence="3">Uncharacterized protein</fullName>
    </submittedName>
</protein>
<evidence type="ECO:0000256" key="1">
    <source>
        <dbReference type="SAM" id="Coils"/>
    </source>
</evidence>
<sequence length="171" mass="19898">MRRSRTTRRTKNLRDARHDRVLRRSSLWDRIKGYIFGDLEDPSARVAVLEGQMERLRRQLVSTRNKLRYAREKNTLYQKLLDDADVDTTYVKSKRRIQNLQPPAAQQEKDTVKTLPPSPKRPVAPLVTSSPIRTKQASKPGRSNLVENPPLMSDYHKFKSLPTTESMQRSD</sequence>
<dbReference type="HOGENOM" id="CLU_1563101_0_0_1"/>
<dbReference type="EMBL" id="HE978319">
    <property type="protein sequence ID" value="CCK71050.1"/>
    <property type="molecule type" value="Genomic_DNA"/>
</dbReference>
<name>J7R867_HUIN7</name>
<evidence type="ECO:0000256" key="2">
    <source>
        <dbReference type="SAM" id="MobiDB-lite"/>
    </source>
</evidence>
<evidence type="ECO:0000313" key="3">
    <source>
        <dbReference type="EMBL" id="CCK71050.1"/>
    </source>
</evidence>
<feature type="compositionally biased region" description="Polar residues" evidence="2">
    <location>
        <begin position="161"/>
        <end position="171"/>
    </location>
</feature>
<organism evidence="3 4">
    <name type="scientific">Huiozyma naganishii (strain ATCC MYA-139 / BCRC 22969 / CBS 8797 / KCTC 17520 / NBRC 10181 / NCYC 3082 / Yp74L-3)</name>
    <name type="common">Yeast</name>
    <name type="synonym">Kazachstania naganishii</name>
    <dbReference type="NCBI Taxonomy" id="1071383"/>
    <lineage>
        <taxon>Eukaryota</taxon>
        <taxon>Fungi</taxon>
        <taxon>Dikarya</taxon>
        <taxon>Ascomycota</taxon>
        <taxon>Saccharomycotina</taxon>
        <taxon>Saccharomycetes</taxon>
        <taxon>Saccharomycetales</taxon>
        <taxon>Saccharomycetaceae</taxon>
        <taxon>Huiozyma</taxon>
    </lineage>
</organism>
<feature type="compositionally biased region" description="Polar residues" evidence="2">
    <location>
        <begin position="127"/>
        <end position="137"/>
    </location>
</feature>
<dbReference type="RefSeq" id="XP_022465296.1">
    <property type="nucleotide sequence ID" value="XM_022608840.1"/>
</dbReference>
<dbReference type="Proteomes" id="UP000006310">
    <property type="component" value="Chromosome 6"/>
</dbReference>
<proteinExistence type="predicted"/>
<keyword evidence="1" id="KW-0175">Coiled coil</keyword>
<feature type="coiled-coil region" evidence="1">
    <location>
        <begin position="46"/>
        <end position="73"/>
    </location>
</feature>
<dbReference type="AlphaFoldDB" id="J7R867"/>
<reference evidence="3 4" key="1">
    <citation type="journal article" date="2011" name="Proc. Natl. Acad. Sci. U.S.A.">
        <title>Evolutionary erosion of yeast sex chromosomes by mating-type switching accidents.</title>
        <authorList>
            <person name="Gordon J.L."/>
            <person name="Armisen D."/>
            <person name="Proux-Wera E."/>
            <person name="Oheigeartaigh S.S."/>
            <person name="Byrne K.P."/>
            <person name="Wolfe K.H."/>
        </authorList>
    </citation>
    <scope>NUCLEOTIDE SEQUENCE [LARGE SCALE GENOMIC DNA]</scope>
    <source>
        <strain evidence="4">ATCC MYA-139 / BCRC 22969 / CBS 8797 / CCRC 22969 / KCTC 17520 / NBRC 10181 / NCYC 3082</strain>
    </source>
</reference>
<gene>
    <name evidence="3" type="primary">KNAG0F03860</name>
    <name evidence="3" type="ordered locus">KNAG_0F03860</name>
</gene>
<accession>J7R867</accession>
<evidence type="ECO:0000313" key="4">
    <source>
        <dbReference type="Proteomes" id="UP000006310"/>
    </source>
</evidence>
<dbReference type="Pfam" id="PF08537">
    <property type="entry name" value="NBP1"/>
    <property type="match status" value="1"/>
</dbReference>
<reference evidence="4" key="2">
    <citation type="submission" date="2012-08" db="EMBL/GenBank/DDBJ databases">
        <title>Genome sequence of Kazachstania naganishii.</title>
        <authorList>
            <person name="Gordon J.L."/>
            <person name="Armisen D."/>
            <person name="Proux-Wera E."/>
            <person name="OhEigeartaigh S.S."/>
            <person name="Byrne K.P."/>
            <person name="Wolfe K.H."/>
        </authorList>
    </citation>
    <scope>NUCLEOTIDE SEQUENCE [LARGE SCALE GENOMIC DNA]</scope>
    <source>
        <strain evidence="4">ATCC MYA-139 / BCRC 22969 / CBS 8797 / CCRC 22969 / KCTC 17520 / NBRC 10181 / NCYC 3082</strain>
    </source>
</reference>
<dbReference type="InterPro" id="IPR013743">
    <property type="entry name" value="NBP1/CSA1"/>
</dbReference>
<feature type="region of interest" description="Disordered" evidence="2">
    <location>
        <begin position="95"/>
        <end position="171"/>
    </location>
</feature>
<dbReference type="OrthoDB" id="4053251at2759"/>
<dbReference type="GeneID" id="34526765"/>
<keyword evidence="4" id="KW-1185">Reference proteome</keyword>